<dbReference type="Gene3D" id="3.40.50.10610">
    <property type="entry name" value="ABC-type transport auxiliary lipoprotein component"/>
    <property type="match status" value="2"/>
</dbReference>
<dbReference type="Proteomes" id="UP001218364">
    <property type="component" value="Unassembled WGS sequence"/>
</dbReference>
<protein>
    <submittedName>
        <fullName evidence="7">CsgG/HfaB family protein</fullName>
    </submittedName>
</protein>
<accession>A0ABD4XBY0</accession>
<name>A0ABD4XBY0_9RHOB</name>
<dbReference type="PANTHER" id="PTHR41164:SF1">
    <property type="entry name" value="CURLI PRODUCTION ASSEMBLY_TRANSPORT COMPONENT CSGG"/>
    <property type="match status" value="1"/>
</dbReference>
<feature type="region of interest" description="Disordered" evidence="6">
    <location>
        <begin position="262"/>
        <end position="303"/>
    </location>
</feature>
<keyword evidence="5" id="KW-0449">Lipoprotein</keyword>
<dbReference type="EMBL" id="JARCJK010000007">
    <property type="protein sequence ID" value="MDE4166911.1"/>
    <property type="molecule type" value="Genomic_DNA"/>
</dbReference>
<keyword evidence="3" id="KW-0472">Membrane</keyword>
<organism evidence="7 8">
    <name type="scientific">Phaeobacter gallaeciensis</name>
    <dbReference type="NCBI Taxonomy" id="60890"/>
    <lineage>
        <taxon>Bacteria</taxon>
        <taxon>Pseudomonadati</taxon>
        <taxon>Pseudomonadota</taxon>
        <taxon>Alphaproteobacteria</taxon>
        <taxon>Rhodobacterales</taxon>
        <taxon>Roseobacteraceae</taxon>
        <taxon>Phaeobacter</taxon>
    </lineage>
</organism>
<reference evidence="7 8" key="1">
    <citation type="submission" date="2023-02" db="EMBL/GenBank/DDBJ databases">
        <title>Population genomics of bacteria associated with diatom.</title>
        <authorList>
            <person name="Xie J."/>
            <person name="Wang H."/>
        </authorList>
    </citation>
    <scope>NUCLEOTIDE SEQUENCE [LARGE SCALE GENOMIC DNA]</scope>
    <source>
        <strain evidence="7 8">PT47_8</strain>
    </source>
</reference>
<evidence type="ECO:0000256" key="6">
    <source>
        <dbReference type="SAM" id="MobiDB-lite"/>
    </source>
</evidence>
<keyword evidence="2" id="KW-0732">Signal</keyword>
<dbReference type="InterPro" id="IPR005534">
    <property type="entry name" value="Curli_assmbl/transp-comp_CsgG"/>
</dbReference>
<evidence type="ECO:0000256" key="4">
    <source>
        <dbReference type="ARBA" id="ARBA00023139"/>
    </source>
</evidence>
<dbReference type="AlphaFoldDB" id="A0ABD4XBY0"/>
<dbReference type="Pfam" id="PF03783">
    <property type="entry name" value="CsgG"/>
    <property type="match status" value="1"/>
</dbReference>
<sequence length="303" mass="32888">MSLRTLPEPTRRISVSVYDFPDLTGQYKERELVQTLSRAVSQGGSAVLIKALQDAGERRWFTVLDRAGLQDLVRERQILTEMRRQYRGETEIDPNALAPLLHSGIILQGGIVGYDSNTQTGGAGARYLGIGGNTEWQLDTVTVSLRAVSTETGEVLTSVVTQKSIGSSLIRGSVFRYIALDELLEIEAGVTGNEPRLIALQQAIEKAVYGTIIEGAEVGLWAFKDKGSQQRLIAKYRQEKLGEYLGQTLPPVRPVTISAARITQTRPKPRPTPPAPSVRQLPPAVDEGGPVTPPPPADGEVIG</sequence>
<evidence type="ECO:0000313" key="7">
    <source>
        <dbReference type="EMBL" id="MDE4166911.1"/>
    </source>
</evidence>
<keyword evidence="4" id="KW-0564">Palmitate</keyword>
<evidence type="ECO:0000256" key="3">
    <source>
        <dbReference type="ARBA" id="ARBA00023136"/>
    </source>
</evidence>
<evidence type="ECO:0000256" key="1">
    <source>
        <dbReference type="ARBA" id="ARBA00022475"/>
    </source>
</evidence>
<keyword evidence="1" id="KW-1003">Cell membrane</keyword>
<gene>
    <name evidence="7" type="ORF">PXK24_14535</name>
</gene>
<evidence type="ECO:0000256" key="5">
    <source>
        <dbReference type="ARBA" id="ARBA00023288"/>
    </source>
</evidence>
<comment type="caution">
    <text evidence="7">The sequence shown here is derived from an EMBL/GenBank/DDBJ whole genome shotgun (WGS) entry which is preliminary data.</text>
</comment>
<dbReference type="PANTHER" id="PTHR41164">
    <property type="entry name" value="CURLI PRODUCTION ASSEMBLY/TRANSPORT COMPONENT CSGG"/>
    <property type="match status" value="1"/>
</dbReference>
<proteinExistence type="predicted"/>
<evidence type="ECO:0000256" key="2">
    <source>
        <dbReference type="ARBA" id="ARBA00022729"/>
    </source>
</evidence>
<evidence type="ECO:0000313" key="8">
    <source>
        <dbReference type="Proteomes" id="UP001218364"/>
    </source>
</evidence>